<comment type="similarity">
    <text evidence="2">Belongs to the pinin family.</text>
</comment>
<feature type="domain" description="Pinin/SDK/MemA protein" evidence="9">
    <location>
        <begin position="167"/>
        <end position="286"/>
    </location>
</feature>
<name>A0A1D2A5C0_AUXPR</name>
<dbReference type="Pfam" id="PF04696">
    <property type="entry name" value="Pinin_SDK_memA"/>
    <property type="match status" value="1"/>
</dbReference>
<feature type="compositionally biased region" description="Low complexity" evidence="8">
    <location>
        <begin position="122"/>
        <end position="136"/>
    </location>
</feature>
<evidence type="ECO:0000313" key="10">
    <source>
        <dbReference type="EMBL" id="JAT74251.1"/>
    </source>
</evidence>
<dbReference type="InterPro" id="IPR006786">
    <property type="entry name" value="Pinin_SDK_MemA"/>
</dbReference>
<dbReference type="GO" id="GO:0071013">
    <property type="term" value="C:catalytic step 2 spliceosome"/>
    <property type="evidence" value="ECO:0007669"/>
    <property type="project" value="TreeGrafter"/>
</dbReference>
<evidence type="ECO:0000256" key="6">
    <source>
        <dbReference type="ARBA" id="ARBA00023187"/>
    </source>
</evidence>
<keyword evidence="7" id="KW-0539">Nucleus</keyword>
<organism evidence="10">
    <name type="scientific">Auxenochlorella protothecoides</name>
    <name type="common">Green microalga</name>
    <name type="synonym">Chlorella protothecoides</name>
    <dbReference type="NCBI Taxonomy" id="3075"/>
    <lineage>
        <taxon>Eukaryota</taxon>
        <taxon>Viridiplantae</taxon>
        <taxon>Chlorophyta</taxon>
        <taxon>core chlorophytes</taxon>
        <taxon>Trebouxiophyceae</taxon>
        <taxon>Chlorellales</taxon>
        <taxon>Chlorellaceae</taxon>
        <taxon>Auxenochlorella</taxon>
    </lineage>
</organism>
<evidence type="ECO:0000256" key="1">
    <source>
        <dbReference type="ARBA" id="ARBA00004123"/>
    </source>
</evidence>
<gene>
    <name evidence="10" type="ORF">g.58974</name>
</gene>
<keyword evidence="3" id="KW-0507">mRNA processing</keyword>
<dbReference type="PANTHER" id="PTHR12707">
    <property type="entry name" value="PINN"/>
    <property type="match status" value="1"/>
</dbReference>
<evidence type="ECO:0000256" key="7">
    <source>
        <dbReference type="ARBA" id="ARBA00023242"/>
    </source>
</evidence>
<evidence type="ECO:0000256" key="3">
    <source>
        <dbReference type="ARBA" id="ARBA00022664"/>
    </source>
</evidence>
<reference evidence="10" key="1">
    <citation type="submission" date="2015-08" db="EMBL/GenBank/DDBJ databases">
        <authorList>
            <person name="Babu N.S."/>
            <person name="Beckwith C.J."/>
            <person name="Beseler K.G."/>
            <person name="Brison A."/>
            <person name="Carone J.V."/>
            <person name="Caskin T.P."/>
            <person name="Diamond M."/>
            <person name="Durham M.E."/>
            <person name="Foxe J.M."/>
            <person name="Go M."/>
            <person name="Henderson B.A."/>
            <person name="Jones I.B."/>
            <person name="McGettigan J.A."/>
            <person name="Micheletti S.J."/>
            <person name="Nasrallah M.E."/>
            <person name="Ortiz D."/>
            <person name="Piller C.R."/>
            <person name="Privatt S.R."/>
            <person name="Schneider S.L."/>
            <person name="Sharp S."/>
            <person name="Smith T.C."/>
            <person name="Stanton J.D."/>
            <person name="Ullery H.E."/>
            <person name="Wilson R.J."/>
            <person name="Serrano M.G."/>
            <person name="Buck G."/>
            <person name="Lee V."/>
            <person name="Wang Y."/>
            <person name="Carvalho R."/>
            <person name="Voegtly L."/>
            <person name="Shi R."/>
            <person name="Duckworth R."/>
            <person name="Johnson A."/>
            <person name="Loviza R."/>
            <person name="Walstead R."/>
            <person name="Shah Z."/>
            <person name="Kiflezghi M."/>
            <person name="Wade K."/>
            <person name="Ball S.L."/>
            <person name="Bradley K.W."/>
            <person name="Asai D.J."/>
            <person name="Bowman C.A."/>
            <person name="Russell D.A."/>
            <person name="Pope W.H."/>
            <person name="Jacobs-Sera D."/>
            <person name="Hendrix R.W."/>
            <person name="Hatfull G.F."/>
        </authorList>
    </citation>
    <scope>NUCLEOTIDE SEQUENCE</scope>
</reference>
<dbReference type="AlphaFoldDB" id="A0A1D2A5C0"/>
<keyword evidence="4" id="KW-0805">Transcription regulation</keyword>
<keyword evidence="6" id="KW-0508">mRNA splicing</keyword>
<evidence type="ECO:0000256" key="4">
    <source>
        <dbReference type="ARBA" id="ARBA00023015"/>
    </source>
</evidence>
<feature type="compositionally biased region" description="Basic and acidic residues" evidence="8">
    <location>
        <begin position="147"/>
        <end position="156"/>
    </location>
</feature>
<accession>A0A1D2A5C0</accession>
<comment type="subcellular location">
    <subcellularLocation>
        <location evidence="1">Nucleus</location>
    </subcellularLocation>
</comment>
<feature type="region of interest" description="Disordered" evidence="8">
    <location>
        <begin position="320"/>
        <end position="390"/>
    </location>
</feature>
<feature type="region of interest" description="Disordered" evidence="8">
    <location>
        <begin position="17"/>
        <end position="156"/>
    </location>
</feature>
<evidence type="ECO:0000256" key="5">
    <source>
        <dbReference type="ARBA" id="ARBA00023163"/>
    </source>
</evidence>
<dbReference type="GO" id="GO:0008380">
    <property type="term" value="P:RNA splicing"/>
    <property type="evidence" value="ECO:0007669"/>
    <property type="project" value="UniProtKB-KW"/>
</dbReference>
<dbReference type="EMBL" id="GDKF01004371">
    <property type="protein sequence ID" value="JAT74251.1"/>
    <property type="molecule type" value="Transcribed_RNA"/>
</dbReference>
<keyword evidence="5" id="KW-0804">Transcription</keyword>
<protein>
    <recommendedName>
        <fullName evidence="9">Pinin/SDK/MemA protein domain-containing protein</fullName>
    </recommendedName>
</protein>
<dbReference type="GO" id="GO:0006397">
    <property type="term" value="P:mRNA processing"/>
    <property type="evidence" value="ECO:0007669"/>
    <property type="project" value="UniProtKB-KW"/>
</dbReference>
<sequence>MNGQDMDVGRIKAELEELTSKQQQIDARLREHSGRGRGRGRGLPGRGGTVSREPPREDNNGAFRGFHGDESFTRRQRGPPGAPHATMRDPGWQNEGRAPAVRDHGWREPPSQHPQESRRRVASTAVAVSSGVAVPSGFGGECDVDDESRGLKREPEGAALEERADIKKRNRRIFGSLLGTLAQFKAAEEGSANLEVSKRRAALLQKAEQRSSNASRLARETLLRQQKDARAEAVAERARVAIEANLKRVELLTAQRLARHACWDAQYLLTPASAGPRLYWRPAKDSVATAGLWAAHKLERAEWKAAQLARLAEEQEAVRCWDQGDPPPPPEQSSPAQDMAVEEGEPRSAPLEPSVPISEEHPNLSAEAPADGPEQSALPLDTVLDVIEDV</sequence>
<evidence type="ECO:0000259" key="9">
    <source>
        <dbReference type="Pfam" id="PF04696"/>
    </source>
</evidence>
<dbReference type="PANTHER" id="PTHR12707:SF0">
    <property type="entry name" value="PININ"/>
    <property type="match status" value="1"/>
</dbReference>
<dbReference type="InterPro" id="IPR039853">
    <property type="entry name" value="Pinin"/>
</dbReference>
<evidence type="ECO:0000256" key="2">
    <source>
        <dbReference type="ARBA" id="ARBA00010386"/>
    </source>
</evidence>
<evidence type="ECO:0000256" key="8">
    <source>
        <dbReference type="SAM" id="MobiDB-lite"/>
    </source>
</evidence>
<proteinExistence type="inferred from homology"/>